<organism evidence="2 3">
    <name type="scientific">Speluncibacter jeojiensis</name>
    <dbReference type="NCBI Taxonomy" id="2710754"/>
    <lineage>
        <taxon>Bacteria</taxon>
        <taxon>Bacillati</taxon>
        <taxon>Actinomycetota</taxon>
        <taxon>Actinomycetes</taxon>
        <taxon>Mycobacteriales</taxon>
        <taxon>Speluncibacteraceae</taxon>
        <taxon>Speluncibacter</taxon>
    </lineage>
</organism>
<keyword evidence="3" id="KW-1185">Reference proteome</keyword>
<dbReference type="InterPro" id="IPR018713">
    <property type="entry name" value="MPAB/Lcp_cat_dom"/>
</dbReference>
<name>A0A9X4M3N1_9ACTN</name>
<dbReference type="RefSeq" id="WP_277830004.1">
    <property type="nucleotide sequence ID" value="NZ_JAAIVF010000001.1"/>
</dbReference>
<proteinExistence type="predicted"/>
<comment type="caution">
    <text evidence="2">The sequence shown here is derived from an EMBL/GenBank/DDBJ whole genome shotgun (WGS) entry which is preliminary data.</text>
</comment>
<dbReference type="Pfam" id="PF09995">
    <property type="entry name" value="MPAB_Lcp_cat"/>
    <property type="match status" value="1"/>
</dbReference>
<accession>A0A9X4M3N1</accession>
<dbReference type="AlphaFoldDB" id="A0A9X4M3N1"/>
<feature type="domain" description="ER-bound oxygenase mpaB/mpaB'/Rubber oxygenase catalytic" evidence="1">
    <location>
        <begin position="69"/>
        <end position="257"/>
    </location>
</feature>
<gene>
    <name evidence="2" type="ORF">NVS88_13485</name>
</gene>
<protein>
    <submittedName>
        <fullName evidence="2">DUF2236 domain-containing protein</fullName>
    </submittedName>
</protein>
<dbReference type="InterPro" id="IPR046366">
    <property type="entry name" value="MPAB"/>
</dbReference>
<evidence type="ECO:0000313" key="2">
    <source>
        <dbReference type="EMBL" id="MDG3015567.1"/>
    </source>
</evidence>
<dbReference type="EMBL" id="JANRHA010000008">
    <property type="protein sequence ID" value="MDG3015567.1"/>
    <property type="molecule type" value="Genomic_DNA"/>
</dbReference>
<reference evidence="2" key="1">
    <citation type="submission" date="2022-08" db="EMBL/GenBank/DDBJ databases">
        <title>Genome analysis of Corynebacteriales strain.</title>
        <authorList>
            <person name="Lee S.D."/>
        </authorList>
    </citation>
    <scope>NUCLEOTIDE SEQUENCE</scope>
    <source>
        <strain evidence="2">D3-21</strain>
    </source>
</reference>
<evidence type="ECO:0000259" key="1">
    <source>
        <dbReference type="Pfam" id="PF09995"/>
    </source>
</evidence>
<dbReference type="Proteomes" id="UP001152755">
    <property type="component" value="Unassembled WGS sequence"/>
</dbReference>
<dbReference type="PANTHER" id="PTHR36124:SF1">
    <property type="entry name" value="ER-BOUND OXYGENASE MPAB_MPAB'_RUBBER OXYGENASE CATALYTIC DOMAIN-CONTAINING PROTEIN"/>
    <property type="match status" value="1"/>
</dbReference>
<dbReference type="GO" id="GO:0016491">
    <property type="term" value="F:oxidoreductase activity"/>
    <property type="evidence" value="ECO:0007669"/>
    <property type="project" value="InterPro"/>
</dbReference>
<sequence length="311" mass="36080">MPGPFLQVVSEAPESAGPAAPRGRHGWVRLIETLDPAADAQTIHRITVGYEFPWDYERALEISLMRTYCVPSISAVLRRSGEFEHRPQKRYDDTALLMAELLEHGYDSARGHEALRAINRMHSRYTISNDDMLYVLSTFIYDPLDWIDRFGWRRLHPKERLAAFHYYRGVGSRMGIRDIPESFQELQRFKSEYEQRHFRYSDDNNRIGTYTRELFCSWFPTALRPLAARGVYAMLDEEMSEAFGFPTGSATLRAAAEMALRTRGRVERWWPVRRSSRLTHDPHNHTYPGYPDGYRPGDLGSCPRHLHRAGA</sequence>
<evidence type="ECO:0000313" key="3">
    <source>
        <dbReference type="Proteomes" id="UP001152755"/>
    </source>
</evidence>
<dbReference type="PANTHER" id="PTHR36124">
    <property type="match status" value="1"/>
</dbReference>